<dbReference type="Proteomes" id="UP000233517">
    <property type="component" value="Unassembled WGS sequence"/>
</dbReference>
<proteinExistence type="predicted"/>
<organism evidence="2 3">
    <name type="scientific">Candidatus Falkowbacteria bacterium HGW-Falkowbacteria-1</name>
    <dbReference type="NCBI Taxonomy" id="2013768"/>
    <lineage>
        <taxon>Bacteria</taxon>
        <taxon>Candidatus Falkowiibacteriota</taxon>
    </lineage>
</organism>
<dbReference type="AlphaFoldDB" id="A0A2N2E8V4"/>
<protein>
    <submittedName>
        <fullName evidence="2">Uncharacterized protein</fullName>
    </submittedName>
</protein>
<comment type="caution">
    <text evidence="2">The sequence shown here is derived from an EMBL/GenBank/DDBJ whole genome shotgun (WGS) entry which is preliminary data.</text>
</comment>
<gene>
    <name evidence="2" type="ORF">CVU82_03690</name>
</gene>
<feature type="transmembrane region" description="Helical" evidence="1">
    <location>
        <begin position="52"/>
        <end position="72"/>
    </location>
</feature>
<dbReference type="EMBL" id="PHAI01000003">
    <property type="protein sequence ID" value="PKM91129.1"/>
    <property type="molecule type" value="Genomic_DNA"/>
</dbReference>
<keyword evidence="1" id="KW-1133">Transmembrane helix</keyword>
<evidence type="ECO:0000313" key="2">
    <source>
        <dbReference type="EMBL" id="PKM91129.1"/>
    </source>
</evidence>
<keyword evidence="1" id="KW-0812">Transmembrane</keyword>
<sequence>MDNLKNNTPNGDVETSAEKDTLEALVKKNLEVSEEILILSKYIKKYIYWKKIMIWVKLFLFLVPIFLAFIYFPPFLKNVFGFIMNLFGVPSGIENTGEALQEFLR</sequence>
<evidence type="ECO:0000313" key="3">
    <source>
        <dbReference type="Proteomes" id="UP000233517"/>
    </source>
</evidence>
<name>A0A2N2E8V4_9BACT</name>
<evidence type="ECO:0000256" key="1">
    <source>
        <dbReference type="SAM" id="Phobius"/>
    </source>
</evidence>
<accession>A0A2N2E8V4</accession>
<keyword evidence="1" id="KW-0472">Membrane</keyword>
<reference evidence="2 3" key="1">
    <citation type="journal article" date="2017" name="ISME J.">
        <title>Potential for microbial H2 and metal transformations associated with novel bacteria and archaea in deep terrestrial subsurface sediments.</title>
        <authorList>
            <person name="Hernsdorf A.W."/>
            <person name="Amano Y."/>
            <person name="Miyakawa K."/>
            <person name="Ise K."/>
            <person name="Suzuki Y."/>
            <person name="Anantharaman K."/>
            <person name="Probst A."/>
            <person name="Burstein D."/>
            <person name="Thomas B.C."/>
            <person name="Banfield J.F."/>
        </authorList>
    </citation>
    <scope>NUCLEOTIDE SEQUENCE [LARGE SCALE GENOMIC DNA]</scope>
    <source>
        <strain evidence="2">HGW-Falkowbacteria-1</strain>
    </source>
</reference>